<dbReference type="NCBIfam" id="TIGR00254">
    <property type="entry name" value="GGDEF"/>
    <property type="match status" value="1"/>
</dbReference>
<protein>
    <submittedName>
        <fullName evidence="3">EAL domain-containing protein</fullName>
    </submittedName>
</protein>
<dbReference type="Pfam" id="PF00990">
    <property type="entry name" value="GGDEF"/>
    <property type="match status" value="1"/>
</dbReference>
<dbReference type="CDD" id="cd01948">
    <property type="entry name" value="EAL"/>
    <property type="match status" value="1"/>
</dbReference>
<evidence type="ECO:0000259" key="1">
    <source>
        <dbReference type="PROSITE" id="PS50883"/>
    </source>
</evidence>
<gene>
    <name evidence="3" type="ORF">KCG44_08965</name>
</gene>
<evidence type="ECO:0000313" key="4">
    <source>
        <dbReference type="Proteomes" id="UP000722336"/>
    </source>
</evidence>
<organism evidence="3 4">
    <name type="scientific">Pacificimonas pallii</name>
    <dbReference type="NCBI Taxonomy" id="2827236"/>
    <lineage>
        <taxon>Bacteria</taxon>
        <taxon>Pseudomonadati</taxon>
        <taxon>Pseudomonadota</taxon>
        <taxon>Alphaproteobacteria</taxon>
        <taxon>Sphingomonadales</taxon>
        <taxon>Sphingosinicellaceae</taxon>
        <taxon>Pacificimonas</taxon>
    </lineage>
</organism>
<accession>A0ABS6SET3</accession>
<dbReference type="InterPro" id="IPR000160">
    <property type="entry name" value="GGDEF_dom"/>
</dbReference>
<proteinExistence type="predicted"/>
<dbReference type="Proteomes" id="UP000722336">
    <property type="component" value="Unassembled WGS sequence"/>
</dbReference>
<reference evidence="3 4" key="1">
    <citation type="submission" date="2021-04" db="EMBL/GenBank/DDBJ databases">
        <authorList>
            <person name="Pira H."/>
            <person name="Risdian C."/>
            <person name="Wink J."/>
        </authorList>
    </citation>
    <scope>NUCLEOTIDE SEQUENCE [LARGE SCALE GENOMIC DNA]</scope>
    <source>
        <strain evidence="3 4">WHA3</strain>
    </source>
</reference>
<evidence type="ECO:0000313" key="3">
    <source>
        <dbReference type="EMBL" id="MBV7256913.1"/>
    </source>
</evidence>
<dbReference type="SMART" id="SM00052">
    <property type="entry name" value="EAL"/>
    <property type="match status" value="1"/>
</dbReference>
<dbReference type="PANTHER" id="PTHR44757">
    <property type="entry name" value="DIGUANYLATE CYCLASE DGCP"/>
    <property type="match status" value="1"/>
</dbReference>
<dbReference type="Pfam" id="PF00563">
    <property type="entry name" value="EAL"/>
    <property type="match status" value="1"/>
</dbReference>
<dbReference type="PROSITE" id="PS50883">
    <property type="entry name" value="EAL"/>
    <property type="match status" value="1"/>
</dbReference>
<dbReference type="EMBL" id="JAGSPA010000003">
    <property type="protein sequence ID" value="MBV7256913.1"/>
    <property type="molecule type" value="Genomic_DNA"/>
</dbReference>
<dbReference type="InterPro" id="IPR001633">
    <property type="entry name" value="EAL_dom"/>
</dbReference>
<dbReference type="SMART" id="SM00267">
    <property type="entry name" value="GGDEF"/>
    <property type="match status" value="1"/>
</dbReference>
<feature type="domain" description="EAL" evidence="1">
    <location>
        <begin position="432"/>
        <end position="685"/>
    </location>
</feature>
<dbReference type="RefSeq" id="WP_218445747.1">
    <property type="nucleotide sequence ID" value="NZ_JAGSPA010000003.1"/>
</dbReference>
<dbReference type="CDD" id="cd01949">
    <property type="entry name" value="GGDEF"/>
    <property type="match status" value="1"/>
</dbReference>
<dbReference type="PANTHER" id="PTHR44757:SF2">
    <property type="entry name" value="BIOFILM ARCHITECTURE MAINTENANCE PROTEIN MBAA"/>
    <property type="match status" value="1"/>
</dbReference>
<evidence type="ECO:0000259" key="2">
    <source>
        <dbReference type="PROSITE" id="PS50887"/>
    </source>
</evidence>
<dbReference type="PROSITE" id="PS50887">
    <property type="entry name" value="GGDEF"/>
    <property type="match status" value="1"/>
</dbReference>
<keyword evidence="4" id="KW-1185">Reference proteome</keyword>
<name>A0ABS6SET3_9SPHN</name>
<sequence length="693" mass="75551">MQRTPVFLCSARYQREAASAIEQTGRSVHSCVPGEDVGRSYRGSHAFIAIVDARGALDSGLEYARSLAEQVLARRGGLLVLLSRKDGGELDRVFDVGATHYLISPFGAEQLGTALKFVERSIRRMRASGTEAAVAEAQAMLSLSPAWRWDAGDSLVEFSPDMSQMLGLGQKKHRVTVTQAMRFIDFRDIGKVRDALRSLGTAQVPGTVRHLTHVNGETLTVLHHVRPLIGEGGEFEGMASTVENLDTTTAQQRLSVHYDALTGLASLTNVRARLDEVLGKTREHEPAAIATLIGISRLDQVNAAHGRPVADSVLQAIGRRLRRLMEERDLKDALVARLGGAEFAIVQFGPAMLNHAVFFSQAVAKLFERPFVIEGRVIHLACRMGIAAADATVKRADDLLHRASSALSGARELDPNSFQVYLSGRKDDPARLASLEQVVREAAREGVLDIRYQPQVDAVDGAIAGVEALVRLEHPIYGLLPAETLLATAERAEFGVELGRNIMRQSCHEAANWPAHMSNLRLSVNVTAADMRGSDFVPDLLAILDDTGFPADRLTLEITEGGLVENLERTAAMLSGLRSRDIRIAIDDFGTGYSSLAYLKSLPLDYLKIDKTIAADIEGEVRDKIIVRGVVDMARSLGMTVIAEGVETQAQLDLLVREGCNWYQGFLCAEALSPKDLVGFTKRWHKRSEAVSA</sequence>
<feature type="domain" description="GGDEF" evidence="2">
    <location>
        <begin position="286"/>
        <end position="423"/>
    </location>
</feature>
<comment type="caution">
    <text evidence="3">The sequence shown here is derived from an EMBL/GenBank/DDBJ whole genome shotgun (WGS) entry which is preliminary data.</text>
</comment>
<dbReference type="InterPro" id="IPR052155">
    <property type="entry name" value="Biofilm_reg_signaling"/>
</dbReference>